<protein>
    <recommendedName>
        <fullName evidence="2">Reverse transcriptase domain-containing protein</fullName>
    </recommendedName>
</protein>
<evidence type="ECO:0000313" key="3">
    <source>
        <dbReference type="EMBL" id="KAF0032178.1"/>
    </source>
</evidence>
<dbReference type="Pfam" id="PF00078">
    <property type="entry name" value="RVT_1"/>
    <property type="match status" value="1"/>
</dbReference>
<accession>A0A6A4SJ14</accession>
<comment type="caution">
    <text evidence="3">The sequence shown here is derived from an EMBL/GenBank/DDBJ whole genome shotgun (WGS) entry which is preliminary data.</text>
</comment>
<dbReference type="Proteomes" id="UP000438429">
    <property type="component" value="Unassembled WGS sequence"/>
</dbReference>
<name>A0A6A4SJ14_SCOMX</name>
<dbReference type="InterPro" id="IPR000477">
    <property type="entry name" value="RT_dom"/>
</dbReference>
<feature type="region of interest" description="Disordered" evidence="1">
    <location>
        <begin position="138"/>
        <end position="165"/>
    </location>
</feature>
<proteinExistence type="predicted"/>
<evidence type="ECO:0000259" key="2">
    <source>
        <dbReference type="Pfam" id="PF00078"/>
    </source>
</evidence>
<sequence>MASLRLVPQQSATVEQVLLAVGEQTKKLMDKQLSAKRSKQQKDFLKFYDSVIAYIDKWFDFSSENVMMKLKMISLHEDLSFTDLEQVVVALKMTETSSRYKRLFSRCKKVHSDCEHYRYRLRKLLTALKRGLKSAKAEREVKSFSPPEGTEPDDDSAGTHPGVTGVPVSATASLPVIGALVHDLPGIIKRAAAYKNLMVPPTQVPPSPDEMTGGFLTSQTTSQTARCPLWLSGLAEGGAEQAEGSAITNPLLDSLQFTYRANRSVDDALTMALHFTLQHLNFPGTYARILFVDFSSAFNTILPALVQDKLSQLHVPDSTCRWITDFLSDRKQRVKLEKHVSESQTISTGSPKGCVLSPLLFSLYTNGCTSSHQSVKLLKFADDTTLIGLISGGDESAYRARCKSDLPTIQMHT</sequence>
<evidence type="ECO:0000256" key="1">
    <source>
        <dbReference type="SAM" id="MobiDB-lite"/>
    </source>
</evidence>
<gene>
    <name evidence="3" type="ORF">F2P81_014468</name>
</gene>
<reference evidence="3 4" key="1">
    <citation type="submission" date="2019-06" db="EMBL/GenBank/DDBJ databases">
        <title>Draft genomes of female and male turbot (Scophthalmus maximus).</title>
        <authorList>
            <person name="Xu H."/>
            <person name="Xu X.-W."/>
            <person name="Shao C."/>
            <person name="Chen S."/>
        </authorList>
    </citation>
    <scope>NUCLEOTIDE SEQUENCE [LARGE SCALE GENOMIC DNA]</scope>
    <source>
        <strain evidence="3">Ysfricsl-2016a</strain>
        <tissue evidence="3">Blood</tissue>
    </source>
</reference>
<dbReference type="AlphaFoldDB" id="A0A6A4SJ14"/>
<organism evidence="3 4">
    <name type="scientific">Scophthalmus maximus</name>
    <name type="common">Turbot</name>
    <name type="synonym">Psetta maxima</name>
    <dbReference type="NCBI Taxonomy" id="52904"/>
    <lineage>
        <taxon>Eukaryota</taxon>
        <taxon>Metazoa</taxon>
        <taxon>Chordata</taxon>
        <taxon>Craniata</taxon>
        <taxon>Vertebrata</taxon>
        <taxon>Euteleostomi</taxon>
        <taxon>Actinopterygii</taxon>
        <taxon>Neopterygii</taxon>
        <taxon>Teleostei</taxon>
        <taxon>Neoteleostei</taxon>
        <taxon>Acanthomorphata</taxon>
        <taxon>Carangaria</taxon>
        <taxon>Pleuronectiformes</taxon>
        <taxon>Pleuronectoidei</taxon>
        <taxon>Scophthalmidae</taxon>
        <taxon>Scophthalmus</taxon>
    </lineage>
</organism>
<dbReference type="EMBL" id="VEVO01000013">
    <property type="protein sequence ID" value="KAF0032178.1"/>
    <property type="molecule type" value="Genomic_DNA"/>
</dbReference>
<dbReference type="PANTHER" id="PTHR33332">
    <property type="entry name" value="REVERSE TRANSCRIPTASE DOMAIN-CONTAINING PROTEIN"/>
    <property type="match status" value="1"/>
</dbReference>
<evidence type="ECO:0000313" key="4">
    <source>
        <dbReference type="Proteomes" id="UP000438429"/>
    </source>
</evidence>
<feature type="domain" description="Reverse transcriptase" evidence="2">
    <location>
        <begin position="250"/>
        <end position="387"/>
    </location>
</feature>